<evidence type="ECO:0000313" key="3">
    <source>
        <dbReference type="EMBL" id="MFD2090675.1"/>
    </source>
</evidence>
<feature type="region of interest" description="Disordered" evidence="1">
    <location>
        <begin position="26"/>
        <end position="46"/>
    </location>
</feature>
<organism evidence="3 4">
    <name type="scientific">Blastococcus deserti</name>
    <dbReference type="NCBI Taxonomy" id="2259033"/>
    <lineage>
        <taxon>Bacteria</taxon>
        <taxon>Bacillati</taxon>
        <taxon>Actinomycetota</taxon>
        <taxon>Actinomycetes</taxon>
        <taxon>Geodermatophilales</taxon>
        <taxon>Geodermatophilaceae</taxon>
        <taxon>Blastococcus</taxon>
    </lineage>
</organism>
<name>A0ABW4X5J4_9ACTN</name>
<gene>
    <name evidence="3" type="ORF">ACFSHS_03730</name>
</gene>
<feature type="chain" id="PRO_5045300589" evidence="2">
    <location>
        <begin position="31"/>
        <end position="185"/>
    </location>
</feature>
<reference evidence="4" key="1">
    <citation type="journal article" date="2019" name="Int. J. Syst. Evol. Microbiol.">
        <title>The Global Catalogue of Microorganisms (GCM) 10K type strain sequencing project: providing services to taxonomists for standard genome sequencing and annotation.</title>
        <authorList>
            <consortium name="The Broad Institute Genomics Platform"/>
            <consortium name="The Broad Institute Genome Sequencing Center for Infectious Disease"/>
            <person name="Wu L."/>
            <person name="Ma J."/>
        </authorList>
    </citation>
    <scope>NUCLEOTIDE SEQUENCE [LARGE SCALE GENOMIC DNA]</scope>
    <source>
        <strain evidence="4">JCM 3338</strain>
    </source>
</reference>
<sequence>MKRPLRALSVSTALAAAAVTGLAAAPSAGAHDSPGHRPSAGPRAAAGEAELASVRAATARYHRVEAALADGYRPSPECAASPDGVMGVHYVNPARLGSIDPRRPAILLYVPTENGPRLAGVEYFQADADQDPTTDDDRPSLFGQPFDGPMPGHEPGMPVHYDLHVWLWAHNPAGTFAPWNPALSC</sequence>
<dbReference type="Proteomes" id="UP001597402">
    <property type="component" value="Unassembled WGS sequence"/>
</dbReference>
<protein>
    <submittedName>
        <fullName evidence="3">Uncharacterized protein</fullName>
    </submittedName>
</protein>
<evidence type="ECO:0000256" key="2">
    <source>
        <dbReference type="SAM" id="SignalP"/>
    </source>
</evidence>
<proteinExistence type="predicted"/>
<keyword evidence="4" id="KW-1185">Reference proteome</keyword>
<evidence type="ECO:0000313" key="4">
    <source>
        <dbReference type="Proteomes" id="UP001597402"/>
    </source>
</evidence>
<dbReference type="EMBL" id="JBHUHP010000002">
    <property type="protein sequence ID" value="MFD2090675.1"/>
    <property type="molecule type" value="Genomic_DNA"/>
</dbReference>
<keyword evidence="2" id="KW-0732">Signal</keyword>
<evidence type="ECO:0000256" key="1">
    <source>
        <dbReference type="SAM" id="MobiDB-lite"/>
    </source>
</evidence>
<accession>A0ABW4X5J4</accession>
<feature type="signal peptide" evidence="2">
    <location>
        <begin position="1"/>
        <end position="30"/>
    </location>
</feature>
<dbReference type="RefSeq" id="WP_376871910.1">
    <property type="nucleotide sequence ID" value="NZ_JBHUHP010000002.1"/>
</dbReference>
<comment type="caution">
    <text evidence="3">The sequence shown here is derived from an EMBL/GenBank/DDBJ whole genome shotgun (WGS) entry which is preliminary data.</text>
</comment>